<name>A0A930YWJ0_9FLAO</name>
<dbReference type="RefSeq" id="WP_194739660.1">
    <property type="nucleotide sequence ID" value="NZ_JADKYY010000009.1"/>
</dbReference>
<feature type="transmembrane region" description="Helical" evidence="1">
    <location>
        <begin position="29"/>
        <end position="47"/>
    </location>
</feature>
<comment type="caution">
    <text evidence="2">The sequence shown here is derived from an EMBL/GenBank/DDBJ whole genome shotgun (WGS) entry which is preliminary data.</text>
</comment>
<proteinExistence type="predicted"/>
<protein>
    <submittedName>
        <fullName evidence="2">Uncharacterized protein</fullName>
    </submittedName>
</protein>
<feature type="transmembrane region" description="Helical" evidence="1">
    <location>
        <begin position="83"/>
        <end position="102"/>
    </location>
</feature>
<accession>A0A930YWJ0</accession>
<dbReference type="EMBL" id="JADKYY010000009">
    <property type="protein sequence ID" value="MBF5027734.1"/>
    <property type="molecule type" value="Genomic_DNA"/>
</dbReference>
<keyword evidence="1" id="KW-0472">Membrane</keyword>
<reference evidence="2" key="1">
    <citation type="submission" date="2020-11" db="EMBL/GenBank/DDBJ databases">
        <title>Genome seq and assembly of Planobacterium sp.</title>
        <authorList>
            <person name="Chhetri G."/>
        </authorList>
    </citation>
    <scope>NUCLEOTIDE SEQUENCE</scope>
    <source>
        <strain evidence="2">GCR5</strain>
    </source>
</reference>
<sequence length="113" mass="12584">MKRAMLYLTMGILIGYLLSRYVWTSQGVWADLFYGLAIGVGWAVAFLMDDPNKSLAQKLLFSFLGMLLVVVVGLVFFPFEIAVLSAIRFSTVFVGYYLLASLKGSKSLRNGKQ</sequence>
<dbReference type="AlphaFoldDB" id="A0A930YWJ0"/>
<evidence type="ECO:0000313" key="2">
    <source>
        <dbReference type="EMBL" id="MBF5027734.1"/>
    </source>
</evidence>
<feature type="transmembrane region" description="Helical" evidence="1">
    <location>
        <begin position="5"/>
        <end position="23"/>
    </location>
</feature>
<evidence type="ECO:0000313" key="3">
    <source>
        <dbReference type="Proteomes" id="UP000694480"/>
    </source>
</evidence>
<keyword evidence="1" id="KW-1133">Transmembrane helix</keyword>
<keyword evidence="3" id="KW-1185">Reference proteome</keyword>
<organism evidence="2 3">
    <name type="scientific">Planobacterium oryzisoli</name>
    <dbReference type="NCBI Taxonomy" id="2771435"/>
    <lineage>
        <taxon>Bacteria</taxon>
        <taxon>Pseudomonadati</taxon>
        <taxon>Bacteroidota</taxon>
        <taxon>Flavobacteriia</taxon>
        <taxon>Flavobacteriales</taxon>
        <taxon>Weeksellaceae</taxon>
        <taxon>Chryseobacterium group</taxon>
        <taxon>Chryseobacterium</taxon>
    </lineage>
</organism>
<keyword evidence="1" id="KW-0812">Transmembrane</keyword>
<gene>
    <name evidence="2" type="ORF">IC612_07975</name>
</gene>
<feature type="transmembrane region" description="Helical" evidence="1">
    <location>
        <begin position="59"/>
        <end position="77"/>
    </location>
</feature>
<dbReference type="Proteomes" id="UP000694480">
    <property type="component" value="Unassembled WGS sequence"/>
</dbReference>
<evidence type="ECO:0000256" key="1">
    <source>
        <dbReference type="SAM" id="Phobius"/>
    </source>
</evidence>